<dbReference type="PANTHER" id="PTHR46319">
    <property type="entry name" value="ZINC FINGER FYVE DOMAIN-CONTAINING PROTEIN"/>
    <property type="match status" value="1"/>
</dbReference>
<feature type="domain" description="Smad anchor for receptor activation-like Smad-binding" evidence="3">
    <location>
        <begin position="12"/>
        <end position="51"/>
    </location>
</feature>
<feature type="compositionally biased region" description="Polar residues" evidence="1">
    <location>
        <begin position="146"/>
        <end position="156"/>
    </location>
</feature>
<dbReference type="InterPro" id="IPR037145">
    <property type="entry name" value="SARA_Smad-bd_sf"/>
</dbReference>
<organism evidence="4 5">
    <name type="scientific">Glossina pallidipes</name>
    <name type="common">Tsetse fly</name>
    <dbReference type="NCBI Taxonomy" id="7398"/>
    <lineage>
        <taxon>Eukaryota</taxon>
        <taxon>Metazoa</taxon>
        <taxon>Ecdysozoa</taxon>
        <taxon>Arthropoda</taxon>
        <taxon>Hexapoda</taxon>
        <taxon>Insecta</taxon>
        <taxon>Pterygota</taxon>
        <taxon>Neoptera</taxon>
        <taxon>Endopterygota</taxon>
        <taxon>Diptera</taxon>
        <taxon>Brachycera</taxon>
        <taxon>Muscomorpha</taxon>
        <taxon>Hippoboscoidea</taxon>
        <taxon>Glossinidae</taxon>
        <taxon>Glossina</taxon>
    </lineage>
</organism>
<dbReference type="SMART" id="SM01421">
    <property type="entry name" value="DUF3480"/>
    <property type="match status" value="1"/>
</dbReference>
<feature type="region of interest" description="Disordered" evidence="1">
    <location>
        <begin position="146"/>
        <end position="166"/>
    </location>
</feature>
<accession>A0A1B0AC63</accession>
<feature type="compositionally biased region" description="Polar residues" evidence="1">
    <location>
        <begin position="1"/>
        <end position="14"/>
    </location>
</feature>
<dbReference type="Pfam" id="PF11409">
    <property type="entry name" value="SARA"/>
    <property type="match status" value="1"/>
</dbReference>
<dbReference type="InterPro" id="IPR022557">
    <property type="entry name" value="SARA-like_C"/>
</dbReference>
<dbReference type="GO" id="GO:0016197">
    <property type="term" value="P:endosomal transport"/>
    <property type="evidence" value="ECO:0007669"/>
    <property type="project" value="TreeGrafter"/>
</dbReference>
<dbReference type="Proteomes" id="UP000092445">
    <property type="component" value="Unassembled WGS sequence"/>
</dbReference>
<dbReference type="SMART" id="SM01422">
    <property type="entry name" value="SARA"/>
    <property type="match status" value="1"/>
</dbReference>
<dbReference type="EnsemblMetazoa" id="GPAI040840-RA">
    <property type="protein sequence ID" value="GPAI040840-PA"/>
    <property type="gene ID" value="GPAI040840"/>
</dbReference>
<dbReference type="PANTHER" id="PTHR46319:SF3">
    <property type="entry name" value="ZINC FINGER FYVE DOMAIN-CONTAINING PROTEIN"/>
    <property type="match status" value="1"/>
</dbReference>
<evidence type="ECO:0000256" key="1">
    <source>
        <dbReference type="SAM" id="MobiDB-lite"/>
    </source>
</evidence>
<name>A0A1B0AC63_GLOPL</name>
<feature type="region of interest" description="Disordered" evidence="1">
    <location>
        <begin position="1"/>
        <end position="91"/>
    </location>
</feature>
<dbReference type="Pfam" id="PF11979">
    <property type="entry name" value="SARA_C"/>
    <property type="match status" value="1"/>
</dbReference>
<dbReference type="Gene3D" id="3.30.500.40">
    <property type="match status" value="1"/>
</dbReference>
<proteinExistence type="predicted"/>
<reference evidence="4" key="2">
    <citation type="submission" date="2020-05" db="UniProtKB">
        <authorList>
            <consortium name="EnsemblMetazoa"/>
        </authorList>
    </citation>
    <scope>IDENTIFICATION</scope>
    <source>
        <strain evidence="4">IAEA</strain>
    </source>
</reference>
<protein>
    <submittedName>
        <fullName evidence="4">Uncharacterized protein</fullName>
    </submittedName>
</protein>
<evidence type="ECO:0000259" key="3">
    <source>
        <dbReference type="SMART" id="SM01422"/>
    </source>
</evidence>
<feature type="compositionally biased region" description="Basic and acidic residues" evidence="1">
    <location>
        <begin position="62"/>
        <end position="72"/>
    </location>
</feature>
<dbReference type="Gene3D" id="3.30.1360.220">
    <property type="entry name" value="Domain of unknown function (DUF3480), N-terminal subdomain"/>
    <property type="match status" value="1"/>
</dbReference>
<evidence type="ECO:0000313" key="5">
    <source>
        <dbReference type="Proteomes" id="UP000092445"/>
    </source>
</evidence>
<dbReference type="InterPro" id="IPR024608">
    <property type="entry name" value="SARA-like_SBD"/>
</dbReference>
<dbReference type="STRING" id="7398.A0A1B0AC63"/>
<keyword evidence="5" id="KW-1185">Reference proteome</keyword>
<sequence>MTTCSSPPLTRSPNPNNPMEYCSTIPPHKQVSGEHKDPARAFRDGIAPGSDLAIIDQWNEPKQPRRQSERTHQRQSNSNNIKPPSPGGLIAANTVNTVQQATGTKGKKATDVKNNKRKESQLVLNIIFVALLNKVVAEATPILVNTSSGKSNNANRSKPRLPPSGCDEDESGFDFDYKCVVNNYELLLRLQKGTLKFAEQTIFLAYVKIVNCNYNNAQKNCCFLEYFIGLVFSVKRCLNRTVINFTTEGMHHVGNDEIIILLECNIPASKEELHNPLIPKYVFVHLNEIYNNANKGNRIAELSHTSPAGNTFLGSRNYGGFIYIRRPLSNVCKIVPENPYLIGILIHRHEVPWAKDFRNYSYTLPFIHGMYIHMEDRQTTAVVPRNRLEDVVKAINNSTDHIPVFGGNFSKTADGHLDNLEKVEKSRFRIFIVNGISFKCISVTGASFLVLNESLKASSGFSGKCSIVEDGLMFHILPGKIEEIRNALKNQNDVTIVCGPVNADEQQTEIVSLKWVDNDKEIIIGVKSPIDERLMDGISSMRVHASFNYSNTNYAIRLTDIYVFKYAEWYANASTLTPIEITLLTEQIARSISIALVPCLDLLTASKHTKIGLRFTLHQDSVKAGAGGSKLPPLYMNALDNHLIPTLHRISANIEDAIIIIRSAGKLIRCSRALHVFLGVDK</sequence>
<dbReference type="VEuPathDB" id="VectorBase:GPAI040840"/>
<dbReference type="Gene3D" id="4.10.720.10">
    <property type="entry name" value="Smad anchor for receptor activation, Smad-binding domain"/>
    <property type="match status" value="1"/>
</dbReference>
<feature type="compositionally biased region" description="Basic and acidic residues" evidence="1">
    <location>
        <begin position="31"/>
        <end position="43"/>
    </location>
</feature>
<reference evidence="5" key="1">
    <citation type="submission" date="2014-03" db="EMBL/GenBank/DDBJ databases">
        <authorList>
            <person name="Aksoy S."/>
            <person name="Warren W."/>
            <person name="Wilson R.K."/>
        </authorList>
    </citation>
    <scope>NUCLEOTIDE SEQUENCE [LARGE SCALE GENOMIC DNA]</scope>
    <source>
        <strain evidence="5">IAEA</strain>
    </source>
</reference>
<feature type="domain" description="Smad anchor for receptor activation-like C-terminal" evidence="2">
    <location>
        <begin position="335"/>
        <end position="647"/>
    </location>
</feature>
<dbReference type="AlphaFoldDB" id="A0A1B0AC63"/>
<dbReference type="GO" id="GO:0031901">
    <property type="term" value="C:early endosome membrane"/>
    <property type="evidence" value="ECO:0007669"/>
    <property type="project" value="TreeGrafter"/>
</dbReference>
<evidence type="ECO:0000259" key="2">
    <source>
        <dbReference type="SMART" id="SM01421"/>
    </source>
</evidence>
<evidence type="ECO:0000313" key="4">
    <source>
        <dbReference type="EnsemblMetazoa" id="GPAI040840-PA"/>
    </source>
</evidence>